<proteinExistence type="predicted"/>
<organism evidence="1 2">
    <name type="scientific">Lophiotrema nucula</name>
    <dbReference type="NCBI Taxonomy" id="690887"/>
    <lineage>
        <taxon>Eukaryota</taxon>
        <taxon>Fungi</taxon>
        <taxon>Dikarya</taxon>
        <taxon>Ascomycota</taxon>
        <taxon>Pezizomycotina</taxon>
        <taxon>Dothideomycetes</taxon>
        <taxon>Pleosporomycetidae</taxon>
        <taxon>Pleosporales</taxon>
        <taxon>Lophiotremataceae</taxon>
        <taxon>Lophiotrema</taxon>
    </lineage>
</organism>
<evidence type="ECO:0000313" key="2">
    <source>
        <dbReference type="Proteomes" id="UP000799770"/>
    </source>
</evidence>
<sequence length="375" mass="41961">MESLSSRIRSSSIPRDYVKKRSVSHQFLGEDAAELFTKLVTVGRSLLSHSLAENKHVDFDEALHPTATLVSLAASSHNDAIEALVKGIHDHSVRRPKGIADAYVQAYLAAIDGRVYINTTRFEDVEKGADCTCSEALQFMPYIDEAIGTSLTTHFNAAYEKVKSFPLLSLPAELRLAVYSYALPRHKELILKTSPLERKGGRGGLGFEFFRVSKCINAEVTEYFYESRPLLFKCDNFRLCYGKARGLEFAMTAAKEIAVPTRHLLSSLIIQVTVFRLTIPNPIGSLVETTRLTDILNLFDNLKTIEVNFLSLYKEVYKTPLRSSAKRLAVWLIEAFPPSVEVSWTFDTCFVEQSIDEVRLALEDDSGTEAVSTFV</sequence>
<dbReference type="EMBL" id="ML977323">
    <property type="protein sequence ID" value="KAF2115431.1"/>
    <property type="molecule type" value="Genomic_DNA"/>
</dbReference>
<reference evidence="1" key="1">
    <citation type="journal article" date="2020" name="Stud. Mycol.">
        <title>101 Dothideomycetes genomes: a test case for predicting lifestyles and emergence of pathogens.</title>
        <authorList>
            <person name="Haridas S."/>
            <person name="Albert R."/>
            <person name="Binder M."/>
            <person name="Bloem J."/>
            <person name="Labutti K."/>
            <person name="Salamov A."/>
            <person name="Andreopoulos B."/>
            <person name="Baker S."/>
            <person name="Barry K."/>
            <person name="Bills G."/>
            <person name="Bluhm B."/>
            <person name="Cannon C."/>
            <person name="Castanera R."/>
            <person name="Culley D."/>
            <person name="Daum C."/>
            <person name="Ezra D."/>
            <person name="Gonzalez J."/>
            <person name="Henrissat B."/>
            <person name="Kuo A."/>
            <person name="Liang C."/>
            <person name="Lipzen A."/>
            <person name="Lutzoni F."/>
            <person name="Magnuson J."/>
            <person name="Mondo S."/>
            <person name="Nolan M."/>
            <person name="Ohm R."/>
            <person name="Pangilinan J."/>
            <person name="Park H.-J."/>
            <person name="Ramirez L."/>
            <person name="Alfaro M."/>
            <person name="Sun H."/>
            <person name="Tritt A."/>
            <person name="Yoshinaga Y."/>
            <person name="Zwiers L.-H."/>
            <person name="Turgeon B."/>
            <person name="Goodwin S."/>
            <person name="Spatafora J."/>
            <person name="Crous P."/>
            <person name="Grigoriev I."/>
        </authorList>
    </citation>
    <scope>NUCLEOTIDE SEQUENCE</scope>
    <source>
        <strain evidence="1">CBS 627.86</strain>
    </source>
</reference>
<dbReference type="InterPro" id="IPR038883">
    <property type="entry name" value="AN11006-like"/>
</dbReference>
<dbReference type="OrthoDB" id="5372935at2759"/>
<protein>
    <recommendedName>
        <fullName evidence="3">F-box domain-containing protein</fullName>
    </recommendedName>
</protein>
<accession>A0A6A5ZAH3</accession>
<evidence type="ECO:0008006" key="3">
    <source>
        <dbReference type="Google" id="ProtNLM"/>
    </source>
</evidence>
<keyword evidence="2" id="KW-1185">Reference proteome</keyword>
<dbReference type="AlphaFoldDB" id="A0A6A5ZAH3"/>
<gene>
    <name evidence="1" type="ORF">BDV96DRAFT_78498</name>
</gene>
<evidence type="ECO:0000313" key="1">
    <source>
        <dbReference type="EMBL" id="KAF2115431.1"/>
    </source>
</evidence>
<dbReference type="PANTHER" id="PTHR42085:SF1">
    <property type="entry name" value="F-BOX DOMAIN-CONTAINING PROTEIN"/>
    <property type="match status" value="1"/>
</dbReference>
<dbReference type="Proteomes" id="UP000799770">
    <property type="component" value="Unassembled WGS sequence"/>
</dbReference>
<dbReference type="PANTHER" id="PTHR42085">
    <property type="entry name" value="F-BOX DOMAIN-CONTAINING PROTEIN"/>
    <property type="match status" value="1"/>
</dbReference>
<name>A0A6A5ZAH3_9PLEO</name>